<gene>
    <name evidence="1" type="ordered locus">CLOST_2165</name>
</gene>
<reference evidence="2" key="1">
    <citation type="journal article" date="2010" name="BMC Genomics">
        <title>Clostridium sticklandii, a specialist in amino acid degradation:revisiting its metabolism through its genome sequence.</title>
        <authorList>
            <person name="Fonknechten N."/>
            <person name="Chaussonnerie S."/>
            <person name="Tricot S."/>
            <person name="Lajus A."/>
            <person name="Andreesen J.R."/>
            <person name="Perchat N."/>
            <person name="Pelletier E."/>
            <person name="Gouyvenoux M."/>
            <person name="Barbe V."/>
            <person name="Salanoubat M."/>
            <person name="Le Paslier D."/>
            <person name="Weissenbach J."/>
            <person name="Cohen G.N."/>
            <person name="Kreimeyer A."/>
        </authorList>
    </citation>
    <scope>NUCLEOTIDE SEQUENCE [LARGE SCALE GENOMIC DNA]</scope>
    <source>
        <strain evidence="2">ATCC 12662 / DSM 519 / JCM 1433 / CCUG 9281 / NCIMB 10654 / HF</strain>
    </source>
</reference>
<evidence type="ECO:0000313" key="2">
    <source>
        <dbReference type="Proteomes" id="UP000007041"/>
    </source>
</evidence>
<keyword evidence="2" id="KW-1185">Reference proteome</keyword>
<dbReference type="Proteomes" id="UP000007041">
    <property type="component" value="Chromosome"/>
</dbReference>
<evidence type="ECO:0000313" key="1">
    <source>
        <dbReference type="EMBL" id="CBH22285.1"/>
    </source>
</evidence>
<dbReference type="HOGENOM" id="CLU_3426461_0_0_9"/>
<dbReference type="KEGG" id="cst:CLOST_2165"/>
<name>E3PTT1_ACESD</name>
<dbReference type="BioCyc" id="CSTI499177:GJE9-2231-MONOMER"/>
<organism evidence="1 2">
    <name type="scientific">Acetoanaerobium sticklandii (strain ATCC 12662 / DSM 519 / JCM 1433 / CCUG 9281 / NCIMB 10654 / HF)</name>
    <name type="common">Clostridium sticklandii</name>
    <dbReference type="NCBI Taxonomy" id="499177"/>
    <lineage>
        <taxon>Bacteria</taxon>
        <taxon>Bacillati</taxon>
        <taxon>Bacillota</taxon>
        <taxon>Clostridia</taxon>
        <taxon>Peptostreptococcales</taxon>
        <taxon>Filifactoraceae</taxon>
        <taxon>Acetoanaerobium</taxon>
    </lineage>
</organism>
<proteinExistence type="predicted"/>
<protein>
    <submittedName>
        <fullName evidence="1">Uncharacterized protein</fullName>
    </submittedName>
</protein>
<sequence length="21" mass="2451">MYFNGIFDTFIITSKKANIRA</sequence>
<dbReference type="EMBL" id="FP565809">
    <property type="protein sequence ID" value="CBH22285.1"/>
    <property type="molecule type" value="Genomic_DNA"/>
</dbReference>
<accession>E3PTT1</accession>
<dbReference type="AlphaFoldDB" id="E3PTT1"/>